<gene>
    <name evidence="9" type="ORF">BHQ10_009544</name>
</gene>
<evidence type="ECO:0000256" key="6">
    <source>
        <dbReference type="PIRSR" id="PIRSR602401-1"/>
    </source>
</evidence>
<comment type="similarity">
    <text evidence="1">Belongs to the cytochrome P450 family.</text>
</comment>
<dbReference type="InterPro" id="IPR002401">
    <property type="entry name" value="Cyt_P450_E_grp-I"/>
</dbReference>
<dbReference type="Proteomes" id="UP000249363">
    <property type="component" value="Unassembled WGS sequence"/>
</dbReference>
<keyword evidence="2 6" id="KW-0479">Metal-binding</keyword>
<evidence type="ECO:0000256" key="2">
    <source>
        <dbReference type="ARBA" id="ARBA00022723"/>
    </source>
</evidence>
<dbReference type="GO" id="GO:0005506">
    <property type="term" value="F:iron ion binding"/>
    <property type="evidence" value="ECO:0007669"/>
    <property type="project" value="InterPro"/>
</dbReference>
<dbReference type="InterPro" id="IPR036396">
    <property type="entry name" value="Cyt_P450_sf"/>
</dbReference>
<evidence type="ECO:0000256" key="5">
    <source>
        <dbReference type="ARBA" id="ARBA00023242"/>
    </source>
</evidence>
<keyword evidence="7" id="KW-0472">Membrane</keyword>
<proteinExistence type="inferred from homology"/>
<protein>
    <recommendedName>
        <fullName evidence="8">Xylanolytic transcriptional activator regulatory domain-containing protein</fullName>
    </recommendedName>
</protein>
<keyword evidence="6" id="KW-0349">Heme</keyword>
<keyword evidence="5" id="KW-0539">Nucleus</keyword>
<evidence type="ECO:0000256" key="4">
    <source>
        <dbReference type="ARBA" id="ARBA00023004"/>
    </source>
</evidence>
<dbReference type="GO" id="GO:0008270">
    <property type="term" value="F:zinc ion binding"/>
    <property type="evidence" value="ECO:0007669"/>
    <property type="project" value="InterPro"/>
</dbReference>
<dbReference type="InterPro" id="IPR007219">
    <property type="entry name" value="XnlR_reg_dom"/>
</dbReference>
<feature type="transmembrane region" description="Helical" evidence="7">
    <location>
        <begin position="12"/>
        <end position="32"/>
    </location>
</feature>
<dbReference type="GO" id="GO:0020037">
    <property type="term" value="F:heme binding"/>
    <property type="evidence" value="ECO:0007669"/>
    <property type="project" value="InterPro"/>
</dbReference>
<evidence type="ECO:0000256" key="7">
    <source>
        <dbReference type="SAM" id="Phobius"/>
    </source>
</evidence>
<dbReference type="RefSeq" id="XP_040738046.1">
    <property type="nucleotide sequence ID" value="XM_040882471.1"/>
</dbReference>
<reference evidence="9 10" key="1">
    <citation type="journal article" date="2017" name="Biotechnol. Biofuels">
        <title>Differential beta-glucosidase expression as a function of carbon source availability in Talaromyces amestolkiae: a genomic and proteomic approach.</title>
        <authorList>
            <person name="de Eugenio L.I."/>
            <person name="Mendez-Liter J.A."/>
            <person name="Nieto-Dominguez M."/>
            <person name="Alonso L."/>
            <person name="Gil-Munoz J."/>
            <person name="Barriuso J."/>
            <person name="Prieto A."/>
            <person name="Martinez M.J."/>
        </authorList>
    </citation>
    <scope>NUCLEOTIDE SEQUENCE [LARGE SCALE GENOMIC DNA]</scope>
    <source>
        <strain evidence="9 10">CIB</strain>
    </source>
</reference>
<keyword evidence="4 6" id="KW-0408">Iron</keyword>
<dbReference type="STRING" id="1196081.A0A364LCM2"/>
<dbReference type="GO" id="GO:0006351">
    <property type="term" value="P:DNA-templated transcription"/>
    <property type="evidence" value="ECO:0007669"/>
    <property type="project" value="InterPro"/>
</dbReference>
<dbReference type="SMART" id="SM00906">
    <property type="entry name" value="Fungal_trans"/>
    <property type="match status" value="1"/>
</dbReference>
<dbReference type="GO" id="GO:0016705">
    <property type="term" value="F:oxidoreductase activity, acting on paired donors, with incorporation or reduction of molecular oxygen"/>
    <property type="evidence" value="ECO:0007669"/>
    <property type="project" value="InterPro"/>
</dbReference>
<evidence type="ECO:0000256" key="1">
    <source>
        <dbReference type="ARBA" id="ARBA00010617"/>
    </source>
</evidence>
<dbReference type="PANTHER" id="PTHR46300">
    <property type="entry name" value="P450, PUTATIVE (EUROFUNG)-RELATED-RELATED"/>
    <property type="match status" value="1"/>
</dbReference>
<sequence length="1235" mass="140313">MARVYDIELTDLATWQTLSLVIIVSSAAWWLYNVAYATDLPKIKGIPELPNAVPFYGHLKLLGDDHPTAFEDYSTKNNHEVVQAKLGNRRVLVVNSYKAAQEFMVKNASATIDRPLFYTFHGIVSKTQGGTIGTAPWNNSTKRMRTVAGALMTRPAIQRSAPMLDLETTALVKGIFEYSKKTTVEVDPRIFFQRQALNLTLMWCYGTRINSVEDPLLHKILRVAHSVSSFRSTNNNIQDYVPFYRYLPKSERTKTALHDRNIRDVWLNELFQKVVDRVRAGRKPDCISAGLLSDSSNDKLTEAEIKSINVSFVSGGFETLATSGIACIGWLSTEEGQKAQERAYQDIIANHGSVEAAWDECVLEEKSPYVVALVREGLRYYVPIPFLTPRQTIKSFNWRGIEIPNGLTVHINGQSVNHDPKCYGPDAHIFRPERWLEDKVHGTKSPGPPYQYSYGAGSRMCPAVAISNRLLYATYVRLIIHFRFKASKSAPPNVDYIHFNEDLSVQTAIPKRFNIELERREPDDSVMKCITRSEKATSVDCLGYDTITGEEQPRSRVTFLENKIAQLELELASLQGRSVGDEDFEHENPAQVPAFFVEYRAQLLQSATLNHGYDRSYDAEYDTAPWRSVPYISPSLLPTLVPTQTVSEIPPSKDNAIAQERDIASIPRNVVDIMLRHYAEFYLAQYPIVDESDLIEQCNRVYERTASPFDLFVVCMALSISAHTLIRHDQERATKAADEFWETAITNLDVVFKESTLIQLQAIMLLCHYSFANPSVVNSRMCSRAAMTLCVQLGLHKEPPPESIRSCITLESQRRIFWTCYVFDAQMNMLRSQPSTVIDINVSVHYPTVEGLENKDGDRVAIANFLYTFRQLEAEITLGLFQFDTCGDARIATPQWLDETRARIDSWQDRLDSRHFASRIEFRYIMCNFQRLRLNRITPRMPLPTNAMRRECIAAGLSIASHFSRLSRQGSFFYWNHCCWHFFEIGIVLVESTHTGLDMLKKRQESFLDFALAMEISRVMQTIPVVLSKMVHRWPQIRQMVLELEDLFHPALHRLEAFIAGRPFNVDMSNHELIAYQVSSIKKHLLANRTPTTWHQEDESPGSYNQFGMQVSAAQNLLSMTKQPNAESTMTMEEVLQVLQPDDVTIDSALSQQLTVNQAAGIEPVFGIENTSMLYGAESVPLTTALEEHNLYAGLNPDTNWLSPTGNSLFWHGNGLDLDDIFTAFDEGNIHDRLM</sequence>
<dbReference type="OrthoDB" id="1055148at2759"/>
<keyword evidence="7" id="KW-0812">Transmembrane</keyword>
<dbReference type="GO" id="GO:0004497">
    <property type="term" value="F:monooxygenase activity"/>
    <property type="evidence" value="ECO:0007669"/>
    <property type="project" value="InterPro"/>
</dbReference>
<dbReference type="InterPro" id="IPR001128">
    <property type="entry name" value="Cyt_P450"/>
</dbReference>
<dbReference type="SUPFAM" id="SSF48264">
    <property type="entry name" value="Cytochrome P450"/>
    <property type="match status" value="1"/>
</dbReference>
<dbReference type="Pfam" id="PF04082">
    <property type="entry name" value="Fungal_trans"/>
    <property type="match status" value="1"/>
</dbReference>
<comment type="caution">
    <text evidence="9">The sequence shown here is derived from an EMBL/GenBank/DDBJ whole genome shotgun (WGS) entry which is preliminary data.</text>
</comment>
<keyword evidence="3" id="KW-0560">Oxidoreductase</keyword>
<feature type="binding site" description="axial binding residue" evidence="6">
    <location>
        <position position="461"/>
    </location>
    <ligand>
        <name>heme</name>
        <dbReference type="ChEBI" id="CHEBI:30413"/>
    </ligand>
    <ligandPart>
        <name>Fe</name>
        <dbReference type="ChEBI" id="CHEBI:18248"/>
    </ligandPart>
</feature>
<organism evidence="9 10">
    <name type="scientific">Talaromyces amestolkiae</name>
    <dbReference type="NCBI Taxonomy" id="1196081"/>
    <lineage>
        <taxon>Eukaryota</taxon>
        <taxon>Fungi</taxon>
        <taxon>Dikarya</taxon>
        <taxon>Ascomycota</taxon>
        <taxon>Pezizomycotina</taxon>
        <taxon>Eurotiomycetes</taxon>
        <taxon>Eurotiomycetidae</taxon>
        <taxon>Eurotiales</taxon>
        <taxon>Trichocomaceae</taxon>
        <taxon>Talaromyces</taxon>
        <taxon>Talaromyces sect. Talaromyces</taxon>
    </lineage>
</organism>
<comment type="cofactor">
    <cofactor evidence="6">
        <name>heme</name>
        <dbReference type="ChEBI" id="CHEBI:30413"/>
    </cofactor>
</comment>
<dbReference type="GeneID" id="63798758"/>
<dbReference type="EMBL" id="MIKG01000025">
    <property type="protein sequence ID" value="RAO73532.1"/>
    <property type="molecule type" value="Genomic_DNA"/>
</dbReference>
<keyword evidence="7" id="KW-1133">Transmembrane helix</keyword>
<dbReference type="InterPro" id="IPR050364">
    <property type="entry name" value="Cytochrome_P450_fung"/>
</dbReference>
<dbReference type="PANTHER" id="PTHR46300:SF9">
    <property type="entry name" value="P450, PUTATIVE-RELATED"/>
    <property type="match status" value="1"/>
</dbReference>
<evidence type="ECO:0000313" key="9">
    <source>
        <dbReference type="EMBL" id="RAO73532.1"/>
    </source>
</evidence>
<dbReference type="Pfam" id="PF00067">
    <property type="entry name" value="p450"/>
    <property type="match status" value="1"/>
</dbReference>
<evidence type="ECO:0000313" key="10">
    <source>
        <dbReference type="Proteomes" id="UP000249363"/>
    </source>
</evidence>
<dbReference type="CDD" id="cd12148">
    <property type="entry name" value="fungal_TF_MHR"/>
    <property type="match status" value="1"/>
</dbReference>
<evidence type="ECO:0000256" key="3">
    <source>
        <dbReference type="ARBA" id="ARBA00023002"/>
    </source>
</evidence>
<dbReference type="AlphaFoldDB" id="A0A364LCM2"/>
<dbReference type="PRINTS" id="PR00463">
    <property type="entry name" value="EP450I"/>
</dbReference>
<dbReference type="Gene3D" id="1.10.630.10">
    <property type="entry name" value="Cytochrome P450"/>
    <property type="match status" value="1"/>
</dbReference>
<dbReference type="GO" id="GO:0003677">
    <property type="term" value="F:DNA binding"/>
    <property type="evidence" value="ECO:0007669"/>
    <property type="project" value="InterPro"/>
</dbReference>
<name>A0A364LCM2_TALAM</name>
<evidence type="ECO:0000259" key="8">
    <source>
        <dbReference type="SMART" id="SM00906"/>
    </source>
</evidence>
<accession>A0A364LCM2</accession>
<keyword evidence="10" id="KW-1185">Reference proteome</keyword>
<feature type="domain" description="Xylanolytic transcriptional activator regulatory" evidence="8">
    <location>
        <begin position="779"/>
        <end position="853"/>
    </location>
</feature>